<sequence length="764" mass="84523">MALVSSSSASVAVEKATSDLLINPDWTVNIDICDSINSSHWAAKDVVKAVKKRLQHKSPRVQLLTLTLLETMVKNCGDFVHFQIAEKNILGEMVKIVKKKTDMHVRDKILVLLDSWQEAFGGPGGKHPQYYWAYEELRRSGVEFPQRSLDTSPIFTPPANHPASRPAQAGYGMPINASRRLDETMASDIEGLSLSTLESMRNVMELLSDMLQAVSPDDREAVKDEIIIDLVNRCRSNQKMLMQMLTTTGDEELLSRGLELNDSLQVLLAKHDAIASGSPMPAQVTNTSPKPSNAVSDSKPAEESKDSNPTASANVTAPVANVTRGHLDEEEEEDDFAMLARRHSKSQPGSSPSADGNNMALVPMDSNNMASSSSNVVQSNALALPDPPATVRTTKEQDMIEFLSLTLANTSTSPKSNPPSTPLANSQNVQQATISSATQGHVSNSYGYDGNQGQVPYTNYVVPWAQPLSQQQVQPSSQPQQQFQGQPQTQQQYHTQAQTQPQTQSQQQFQTQPQTQQQFCNQPQTQPQAQSQQQFQTQPQTQQQFYNQPQTQFQPPSQQHFQTQPQAQLHPQHQQQFRTHPQTQLQPQSHQQFQAQNQSQLQPQPHQQFQSQPEAQPRPLPQQRFQPQSQQQLQAHQQPQLTHQHPQYSSGYPPPPWAPTPNYANGKYVNAKPNASYNAMHETRPSQHISFPRLNNTSSMNGDPLMSSVPRNVAPAAGQRTYIPSRLFEDLNVLGSADGRFKAANGTSQSLSGSSGPSMVGGRK</sequence>
<dbReference type="FunFam" id="1.25.40.90:FF:000028">
    <property type="entry name" value="TOM1-like protein 2"/>
    <property type="match status" value="1"/>
</dbReference>
<dbReference type="PANTHER" id="PTHR45898">
    <property type="entry name" value="TOM1-LIKE PROTEIN"/>
    <property type="match status" value="1"/>
</dbReference>
<keyword evidence="5" id="KW-0472">Membrane</keyword>
<dbReference type="SMART" id="SM00288">
    <property type="entry name" value="VHS"/>
    <property type="match status" value="1"/>
</dbReference>
<dbReference type="InterPro" id="IPR004152">
    <property type="entry name" value="GAT_dom"/>
</dbReference>
<feature type="compositionally biased region" description="Low complexity" evidence="6">
    <location>
        <begin position="746"/>
        <end position="764"/>
    </location>
</feature>
<evidence type="ECO:0000259" key="8">
    <source>
        <dbReference type="PROSITE" id="PS50909"/>
    </source>
</evidence>
<evidence type="ECO:0000256" key="1">
    <source>
        <dbReference type="ARBA" id="ARBA00004170"/>
    </source>
</evidence>
<feature type="compositionally biased region" description="Polar residues" evidence="6">
    <location>
        <begin position="346"/>
        <end position="356"/>
    </location>
</feature>
<feature type="compositionally biased region" description="Low complexity" evidence="6">
    <location>
        <begin position="470"/>
        <end position="647"/>
    </location>
</feature>
<feature type="region of interest" description="Disordered" evidence="6">
    <location>
        <begin position="277"/>
        <end position="374"/>
    </location>
</feature>
<feature type="domain" description="VHS" evidence="7">
    <location>
        <begin position="16"/>
        <end position="145"/>
    </location>
</feature>
<dbReference type="GO" id="GO:0005737">
    <property type="term" value="C:cytoplasm"/>
    <property type="evidence" value="ECO:0007669"/>
    <property type="project" value="UniProtKB-ARBA"/>
</dbReference>
<dbReference type="CDD" id="cd03561">
    <property type="entry name" value="VHS"/>
    <property type="match status" value="1"/>
</dbReference>
<evidence type="ECO:0000256" key="4">
    <source>
        <dbReference type="ARBA" id="ARBA00022927"/>
    </source>
</evidence>
<evidence type="ECO:0000313" key="10">
    <source>
        <dbReference type="Proteomes" id="UP001159364"/>
    </source>
</evidence>
<dbReference type="Gene3D" id="1.20.58.160">
    <property type="match status" value="1"/>
</dbReference>
<dbReference type="InterPro" id="IPR044836">
    <property type="entry name" value="TOL_plant"/>
</dbReference>
<dbReference type="GO" id="GO:0035091">
    <property type="term" value="F:phosphatidylinositol binding"/>
    <property type="evidence" value="ECO:0007669"/>
    <property type="project" value="InterPro"/>
</dbReference>
<feature type="compositionally biased region" description="Polar residues" evidence="6">
    <location>
        <begin position="423"/>
        <end position="434"/>
    </location>
</feature>
<dbReference type="Gene3D" id="1.25.40.90">
    <property type="match status" value="1"/>
</dbReference>
<feature type="region of interest" description="Disordered" evidence="6">
    <location>
        <begin position="470"/>
        <end position="665"/>
    </location>
</feature>
<dbReference type="InterPro" id="IPR038425">
    <property type="entry name" value="GAT_sf"/>
</dbReference>
<dbReference type="PANTHER" id="PTHR45898:SF2">
    <property type="entry name" value="TOM1-LIKE PROTEIN 6"/>
    <property type="match status" value="1"/>
</dbReference>
<feature type="region of interest" description="Disordered" evidence="6">
    <location>
        <begin position="740"/>
        <end position="764"/>
    </location>
</feature>
<dbReference type="PROSITE" id="PS50909">
    <property type="entry name" value="GAT"/>
    <property type="match status" value="1"/>
</dbReference>
<keyword evidence="4" id="KW-0653">Protein transport</keyword>
<accession>A0AAV8U8P5</accession>
<comment type="caution">
    <text evidence="9">The sequence shown here is derived from an EMBL/GenBank/DDBJ whole genome shotgun (WGS) entry which is preliminary data.</text>
</comment>
<gene>
    <name evidence="9" type="ORF">K2173_008154</name>
</gene>
<evidence type="ECO:0000256" key="6">
    <source>
        <dbReference type="SAM" id="MobiDB-lite"/>
    </source>
</evidence>
<dbReference type="Proteomes" id="UP001159364">
    <property type="component" value="Linkage Group LG08"/>
</dbReference>
<keyword evidence="3" id="KW-0813">Transport</keyword>
<feature type="domain" description="GAT" evidence="8">
    <location>
        <begin position="188"/>
        <end position="276"/>
    </location>
</feature>
<evidence type="ECO:0000313" key="9">
    <source>
        <dbReference type="EMBL" id="KAJ8898845.1"/>
    </source>
</evidence>
<protein>
    <submittedName>
        <fullName evidence="9">Uncharacterized protein</fullName>
    </submittedName>
</protein>
<keyword evidence="10" id="KW-1185">Reference proteome</keyword>
<comment type="subcellular location">
    <subcellularLocation>
        <location evidence="1">Membrane</location>
        <topology evidence="1">Peripheral membrane protein</topology>
    </subcellularLocation>
</comment>
<dbReference type="Pfam" id="PF03127">
    <property type="entry name" value="GAT"/>
    <property type="match status" value="1"/>
</dbReference>
<dbReference type="InterPro" id="IPR008942">
    <property type="entry name" value="ENTH_VHS"/>
</dbReference>
<organism evidence="9 10">
    <name type="scientific">Erythroxylum novogranatense</name>
    <dbReference type="NCBI Taxonomy" id="1862640"/>
    <lineage>
        <taxon>Eukaryota</taxon>
        <taxon>Viridiplantae</taxon>
        <taxon>Streptophyta</taxon>
        <taxon>Embryophyta</taxon>
        <taxon>Tracheophyta</taxon>
        <taxon>Spermatophyta</taxon>
        <taxon>Magnoliopsida</taxon>
        <taxon>eudicotyledons</taxon>
        <taxon>Gunneridae</taxon>
        <taxon>Pentapetalae</taxon>
        <taxon>rosids</taxon>
        <taxon>fabids</taxon>
        <taxon>Malpighiales</taxon>
        <taxon>Erythroxylaceae</taxon>
        <taxon>Erythroxylum</taxon>
    </lineage>
</organism>
<proteinExistence type="inferred from homology"/>
<evidence type="ECO:0000259" key="7">
    <source>
        <dbReference type="PROSITE" id="PS50179"/>
    </source>
</evidence>
<dbReference type="PROSITE" id="PS50179">
    <property type="entry name" value="VHS"/>
    <property type="match status" value="1"/>
</dbReference>
<evidence type="ECO:0000256" key="5">
    <source>
        <dbReference type="ARBA" id="ARBA00023136"/>
    </source>
</evidence>
<dbReference type="GO" id="GO:0043130">
    <property type="term" value="F:ubiquitin binding"/>
    <property type="evidence" value="ECO:0007669"/>
    <property type="project" value="InterPro"/>
</dbReference>
<feature type="compositionally biased region" description="Polar residues" evidence="6">
    <location>
        <begin position="283"/>
        <end position="296"/>
    </location>
</feature>
<evidence type="ECO:0000256" key="2">
    <source>
        <dbReference type="ARBA" id="ARBA00007708"/>
    </source>
</evidence>
<dbReference type="EMBL" id="JAIWQS010000008">
    <property type="protein sequence ID" value="KAJ8898845.1"/>
    <property type="molecule type" value="Genomic_DNA"/>
</dbReference>
<dbReference type="GO" id="GO:0016020">
    <property type="term" value="C:membrane"/>
    <property type="evidence" value="ECO:0007669"/>
    <property type="project" value="UniProtKB-SubCell"/>
</dbReference>
<dbReference type="SUPFAM" id="SSF89009">
    <property type="entry name" value="GAT-like domain"/>
    <property type="match status" value="1"/>
</dbReference>
<evidence type="ECO:0000256" key="3">
    <source>
        <dbReference type="ARBA" id="ARBA00022448"/>
    </source>
</evidence>
<dbReference type="Pfam" id="PF00790">
    <property type="entry name" value="VHS"/>
    <property type="match status" value="1"/>
</dbReference>
<dbReference type="CDD" id="cd14231">
    <property type="entry name" value="GAT_GGA-like_plant"/>
    <property type="match status" value="1"/>
</dbReference>
<dbReference type="GO" id="GO:0043328">
    <property type="term" value="P:protein transport to vacuole involved in ubiquitin-dependent protein catabolic process via the multivesicular body sorting pathway"/>
    <property type="evidence" value="ECO:0007669"/>
    <property type="project" value="InterPro"/>
</dbReference>
<comment type="similarity">
    <text evidence="2">Belongs to the TOM1 family.</text>
</comment>
<dbReference type="SUPFAM" id="SSF48464">
    <property type="entry name" value="ENTH/VHS domain"/>
    <property type="match status" value="1"/>
</dbReference>
<dbReference type="InterPro" id="IPR002014">
    <property type="entry name" value="VHS_dom"/>
</dbReference>
<feature type="region of interest" description="Disordered" evidence="6">
    <location>
        <begin position="409"/>
        <end position="434"/>
    </location>
</feature>
<name>A0AAV8U8P5_9ROSI</name>
<reference evidence="9 10" key="1">
    <citation type="submission" date="2021-09" db="EMBL/GenBank/DDBJ databases">
        <title>Genomic insights and catalytic innovation underlie evolution of tropane alkaloids biosynthesis.</title>
        <authorList>
            <person name="Wang Y.-J."/>
            <person name="Tian T."/>
            <person name="Huang J.-P."/>
            <person name="Huang S.-X."/>
        </authorList>
    </citation>
    <scope>NUCLEOTIDE SEQUENCE [LARGE SCALE GENOMIC DNA]</scope>
    <source>
        <strain evidence="9">KIB-2018</strain>
        <tissue evidence="9">Leaf</tissue>
    </source>
</reference>
<dbReference type="AlphaFoldDB" id="A0AAV8U8P5"/>